<evidence type="ECO:0000313" key="2">
    <source>
        <dbReference type="Proteomes" id="UP000249499"/>
    </source>
</evidence>
<evidence type="ECO:0000313" key="1">
    <source>
        <dbReference type="EMBL" id="WFR98212.1"/>
    </source>
</evidence>
<keyword evidence="1" id="KW-0614">Plasmid</keyword>
<sequence length="148" mass="16187">MQKITVQYKPDDDHHGELTAVVQSGDFSGKSAAWFSLAELRKFEMSPGAYPIGQGDAPALLEGGFFEDDSIDHVHLSLQIVPIGLRGLLSVKVLLATSARETMQIEQERNKFSAEFSVTYGDLSRFQSSLQSHLSGERGDAVLKQSST</sequence>
<reference evidence="1 2" key="1">
    <citation type="journal article" date="2018" name="Sci. Rep.">
        <title>Rhizobium tumorigenes sp. nov., a novel plant tumorigenic bacterium isolated from cane gall tumors on thornless blackberry.</title>
        <authorList>
            <person name="Kuzmanovi N."/>
            <person name="Smalla K."/>
            <person name="Gronow S."/>
            <person name="PuBawska J."/>
        </authorList>
    </citation>
    <scope>NUCLEOTIDE SEQUENCE [LARGE SCALE GENOMIC DNA]</scope>
    <source>
        <strain evidence="1 2">1078</strain>
    </source>
</reference>
<accession>A0AAF1K8P2</accession>
<proteinExistence type="predicted"/>
<name>A0AAF1K8P2_9HYPH</name>
<dbReference type="RefSeq" id="WP_111223078.1">
    <property type="nucleotide sequence ID" value="NZ_CP117257.1"/>
</dbReference>
<protein>
    <submittedName>
        <fullName evidence="1">Uncharacterized protein</fullName>
    </submittedName>
</protein>
<reference evidence="2" key="2">
    <citation type="journal article" date="2023" name="MicrobiologyOpen">
        <title>Genomics of the tumorigenes clade of the family Rhizobiaceae and description of Rhizobium rhododendri sp. nov.</title>
        <authorList>
            <person name="Kuzmanovic N."/>
            <person name="diCenzo G.C."/>
            <person name="Bunk B."/>
            <person name="Sproeer C."/>
            <person name="Fruehling A."/>
            <person name="Neumann-Schaal M."/>
            <person name="Overmann J."/>
            <person name="Smalla K."/>
        </authorList>
    </citation>
    <scope>NUCLEOTIDE SEQUENCE [LARGE SCALE GENOMIC DNA]</scope>
    <source>
        <strain evidence="2">1078</strain>
        <plasmid evidence="2">pTi1078</plasmid>
    </source>
</reference>
<geneLocation type="plasmid" evidence="1 2">
    <name>pTi1078</name>
</geneLocation>
<dbReference type="EMBL" id="CP117257">
    <property type="protein sequence ID" value="WFR98212.1"/>
    <property type="molecule type" value="Genomic_DNA"/>
</dbReference>
<dbReference type="AlphaFoldDB" id="A0AAF1K8P2"/>
<organism evidence="1 2">
    <name type="scientific">Rhizobium tumorigenes</name>
    <dbReference type="NCBI Taxonomy" id="2041385"/>
    <lineage>
        <taxon>Bacteria</taxon>
        <taxon>Pseudomonadati</taxon>
        <taxon>Pseudomonadota</taxon>
        <taxon>Alphaproteobacteria</taxon>
        <taxon>Hyphomicrobiales</taxon>
        <taxon>Rhizobiaceae</taxon>
        <taxon>Rhizobium/Agrobacterium group</taxon>
        <taxon>Rhizobium</taxon>
    </lineage>
</organism>
<keyword evidence="2" id="KW-1185">Reference proteome</keyword>
<dbReference type="Proteomes" id="UP000249499">
    <property type="component" value="Plasmid pTi1078"/>
</dbReference>
<gene>
    <name evidence="1" type="ORF">PR017_22890</name>
</gene>
<dbReference type="KEGG" id="rtu:PR017_22890"/>